<accession>A0ABW9DS92</accession>
<organism evidence="1 2">
    <name type="scientific">Paraburkholderia metrosideri</name>
    <dbReference type="NCBI Taxonomy" id="580937"/>
    <lineage>
        <taxon>Bacteria</taxon>
        <taxon>Pseudomonadati</taxon>
        <taxon>Pseudomonadota</taxon>
        <taxon>Betaproteobacteria</taxon>
        <taxon>Burkholderiales</taxon>
        <taxon>Burkholderiaceae</taxon>
        <taxon>Paraburkholderia</taxon>
    </lineage>
</organism>
<protein>
    <submittedName>
        <fullName evidence="1">Uncharacterized protein</fullName>
    </submittedName>
</protein>
<dbReference type="RefSeq" id="WP_408229558.1">
    <property type="nucleotide sequence ID" value="NZ_JAQQCF010000006.1"/>
</dbReference>
<keyword evidence="2" id="KW-1185">Reference proteome</keyword>
<name>A0ABW9DS92_9BURK</name>
<comment type="caution">
    <text evidence="1">The sequence shown here is derived from an EMBL/GenBank/DDBJ whole genome shotgun (WGS) entry which is preliminary data.</text>
</comment>
<dbReference type="Proteomes" id="UP001629432">
    <property type="component" value="Unassembled WGS sequence"/>
</dbReference>
<dbReference type="EMBL" id="JAQQCF010000006">
    <property type="protein sequence ID" value="MFM0636901.1"/>
    <property type="molecule type" value="Genomic_DNA"/>
</dbReference>
<evidence type="ECO:0000313" key="1">
    <source>
        <dbReference type="EMBL" id="MFM0636901.1"/>
    </source>
</evidence>
<proteinExistence type="predicted"/>
<evidence type="ECO:0000313" key="2">
    <source>
        <dbReference type="Proteomes" id="UP001629432"/>
    </source>
</evidence>
<gene>
    <name evidence="1" type="ORF">PQQ63_09360</name>
</gene>
<sequence length="58" mass="6615">MHDEYTHATHVFSADITVYHAIYEDERSEAPAHRIEGEPAALTIRAPLLAKYLHVDIE</sequence>
<reference evidence="1 2" key="1">
    <citation type="journal article" date="2024" name="Chem. Sci.">
        <title>Discovery of megapolipeptins by genome mining of a Burkholderiales bacteria collection.</title>
        <authorList>
            <person name="Paulo B.S."/>
            <person name="Recchia M.J.J."/>
            <person name="Lee S."/>
            <person name="Fergusson C.H."/>
            <person name="Romanowski S.B."/>
            <person name="Hernandez A."/>
            <person name="Krull N."/>
            <person name="Liu D.Y."/>
            <person name="Cavanagh H."/>
            <person name="Bos A."/>
            <person name="Gray C.A."/>
            <person name="Murphy B.T."/>
            <person name="Linington R.G."/>
            <person name="Eustaquio A.S."/>
        </authorList>
    </citation>
    <scope>NUCLEOTIDE SEQUENCE [LARGE SCALE GENOMIC DNA]</scope>
    <source>
        <strain evidence="1 2">RL17-338-BIC-A</strain>
    </source>
</reference>